<feature type="transmembrane region" description="Helical" evidence="1">
    <location>
        <begin position="123"/>
        <end position="141"/>
    </location>
</feature>
<keyword evidence="3" id="KW-0808">Transferase</keyword>
<dbReference type="Pfam" id="PF00990">
    <property type="entry name" value="GGDEF"/>
    <property type="match status" value="1"/>
</dbReference>
<sequence length="320" mass="34830">MRRFGAWLAGRRIPPFAWVTAAAGVVIAASGLLDAITSTANPLGSGWTWFWIAVTIVLAGTPIAFGARFVSWLGIAGASVFFVVTSVQMAVSVAPVASVNNIVLYPMFACYLGWFYRRWVARAVTATGFALSLTAVIINPLDALLLTWFNILLASVFCLEAAGYLRSRLDREITTDPLTGLLNRSGLDARIDLELTRAARTGQSVAVVIVDLDDFKRVNDERGHAEGDRRLVEFASALRAITRPYDLVARIGGDEFLLVLPATTEAEAGEVVERLHASIPRGWSFGLAVARPDDSAHTIRDRADQRLYALKASRKQDPAR</sequence>
<keyword evidence="1" id="KW-0472">Membrane</keyword>
<feature type="transmembrane region" description="Helical" evidence="1">
    <location>
        <begin position="147"/>
        <end position="165"/>
    </location>
</feature>
<gene>
    <name evidence="3" type="ORF">ABFY20_14770</name>
</gene>
<dbReference type="GO" id="GO:0052621">
    <property type="term" value="F:diguanylate cyclase activity"/>
    <property type="evidence" value="ECO:0007669"/>
    <property type="project" value="UniProtKB-EC"/>
</dbReference>
<reference evidence="3" key="1">
    <citation type="submission" date="2024-05" db="EMBL/GenBank/DDBJ databases">
        <title>Herbiconiux sp. A18JL235.</title>
        <authorList>
            <person name="Zhang G."/>
        </authorList>
    </citation>
    <scope>NUCLEOTIDE SEQUENCE</scope>
    <source>
        <strain evidence="3">A18JL235</strain>
    </source>
</reference>
<dbReference type="EC" id="2.7.7.65" evidence="3"/>
<evidence type="ECO:0000256" key="1">
    <source>
        <dbReference type="SAM" id="Phobius"/>
    </source>
</evidence>
<dbReference type="EMBL" id="CP162511">
    <property type="protein sequence ID" value="XDI04586.1"/>
    <property type="molecule type" value="Genomic_DNA"/>
</dbReference>
<dbReference type="AlphaFoldDB" id="A0AB39BDV1"/>
<dbReference type="RefSeq" id="WP_368496990.1">
    <property type="nucleotide sequence ID" value="NZ_CP162511.1"/>
</dbReference>
<dbReference type="InterPro" id="IPR000160">
    <property type="entry name" value="GGDEF_dom"/>
</dbReference>
<dbReference type="PROSITE" id="PS50887">
    <property type="entry name" value="GGDEF"/>
    <property type="match status" value="1"/>
</dbReference>
<proteinExistence type="predicted"/>
<organism evidence="3">
    <name type="scientific">Herbiconiux sp. A18JL235</name>
    <dbReference type="NCBI Taxonomy" id="3152363"/>
    <lineage>
        <taxon>Bacteria</taxon>
        <taxon>Bacillati</taxon>
        <taxon>Actinomycetota</taxon>
        <taxon>Actinomycetes</taxon>
        <taxon>Micrococcales</taxon>
        <taxon>Microbacteriaceae</taxon>
        <taxon>Herbiconiux</taxon>
    </lineage>
</organism>
<dbReference type="InterPro" id="IPR043128">
    <property type="entry name" value="Rev_trsase/Diguanyl_cyclase"/>
</dbReference>
<accession>A0AB39BDV1</accession>
<dbReference type="SMART" id="SM00267">
    <property type="entry name" value="GGDEF"/>
    <property type="match status" value="1"/>
</dbReference>
<protein>
    <submittedName>
        <fullName evidence="3">Diguanylate cyclase</fullName>
        <ecNumber evidence="3">2.7.7.65</ecNumber>
    </submittedName>
</protein>
<dbReference type="InterPro" id="IPR050469">
    <property type="entry name" value="Diguanylate_Cyclase"/>
</dbReference>
<keyword evidence="1" id="KW-0812">Transmembrane</keyword>
<dbReference type="InterPro" id="IPR029787">
    <property type="entry name" value="Nucleotide_cyclase"/>
</dbReference>
<dbReference type="PANTHER" id="PTHR45138">
    <property type="entry name" value="REGULATORY COMPONENTS OF SENSORY TRANSDUCTION SYSTEM"/>
    <property type="match status" value="1"/>
</dbReference>
<evidence type="ECO:0000259" key="2">
    <source>
        <dbReference type="PROSITE" id="PS50887"/>
    </source>
</evidence>
<feature type="transmembrane region" description="Helical" evidence="1">
    <location>
        <begin position="45"/>
        <end position="65"/>
    </location>
</feature>
<dbReference type="NCBIfam" id="TIGR00254">
    <property type="entry name" value="GGDEF"/>
    <property type="match status" value="1"/>
</dbReference>
<dbReference type="Gene3D" id="3.30.70.270">
    <property type="match status" value="1"/>
</dbReference>
<dbReference type="PANTHER" id="PTHR45138:SF9">
    <property type="entry name" value="DIGUANYLATE CYCLASE DGCM-RELATED"/>
    <property type="match status" value="1"/>
</dbReference>
<feature type="transmembrane region" description="Helical" evidence="1">
    <location>
        <begin position="97"/>
        <end position="116"/>
    </location>
</feature>
<name>A0AB39BDV1_9MICO</name>
<feature type="transmembrane region" description="Helical" evidence="1">
    <location>
        <begin position="72"/>
        <end position="91"/>
    </location>
</feature>
<keyword evidence="1" id="KW-1133">Transmembrane helix</keyword>
<dbReference type="SUPFAM" id="SSF55073">
    <property type="entry name" value="Nucleotide cyclase"/>
    <property type="match status" value="1"/>
</dbReference>
<evidence type="ECO:0000313" key="3">
    <source>
        <dbReference type="EMBL" id="XDI04586.1"/>
    </source>
</evidence>
<feature type="domain" description="GGDEF" evidence="2">
    <location>
        <begin position="203"/>
        <end position="320"/>
    </location>
</feature>
<keyword evidence="3" id="KW-0548">Nucleotidyltransferase</keyword>
<dbReference type="CDD" id="cd01949">
    <property type="entry name" value="GGDEF"/>
    <property type="match status" value="1"/>
</dbReference>